<dbReference type="VEuPathDB" id="AmoebaDB:FDP41_005301"/>
<feature type="domain" description="Lunapark zinc ribbon" evidence="4">
    <location>
        <begin position="488"/>
        <end position="539"/>
    </location>
</feature>
<dbReference type="PANTHER" id="PTHR22166">
    <property type="entry name" value="ENDOPLASMIC RETICULUM JUNCTION FORMATION PROTEIN LUNAPARK"/>
    <property type="match status" value="1"/>
</dbReference>
<feature type="region of interest" description="Disordered" evidence="3">
    <location>
        <begin position="551"/>
        <end position="603"/>
    </location>
</feature>
<dbReference type="GO" id="GO:0071788">
    <property type="term" value="P:endoplasmic reticulum tubular network maintenance"/>
    <property type="evidence" value="ECO:0007669"/>
    <property type="project" value="UniProtKB-UniRule"/>
</dbReference>
<dbReference type="VEuPathDB" id="AmoebaDB:NF0102240"/>
<evidence type="ECO:0000256" key="3">
    <source>
        <dbReference type="SAM" id="MobiDB-lite"/>
    </source>
</evidence>
<keyword evidence="1" id="KW-0472">Membrane</keyword>
<dbReference type="AlphaFoldDB" id="A0A6A5BPF2"/>
<dbReference type="InterPro" id="IPR019273">
    <property type="entry name" value="Lunapark_Znf"/>
</dbReference>
<name>A0A6A5BPF2_NAEFO</name>
<dbReference type="GO" id="GO:0008270">
    <property type="term" value="F:zinc ion binding"/>
    <property type="evidence" value="ECO:0007669"/>
    <property type="project" value="UniProtKB-KW"/>
</dbReference>
<feature type="region of interest" description="Disordered" evidence="3">
    <location>
        <begin position="290"/>
        <end position="398"/>
    </location>
</feature>
<evidence type="ECO:0000259" key="4">
    <source>
        <dbReference type="Pfam" id="PF10058"/>
    </source>
</evidence>
<keyword evidence="1" id="KW-0812">Transmembrane</keyword>
<feature type="transmembrane region" description="Helical" evidence="1">
    <location>
        <begin position="50"/>
        <end position="69"/>
    </location>
</feature>
<evidence type="ECO:0000313" key="5">
    <source>
        <dbReference type="EMBL" id="KAF0975974.1"/>
    </source>
</evidence>
<dbReference type="GeneID" id="68112519"/>
<dbReference type="GO" id="GO:1903373">
    <property type="term" value="P:positive regulation of endoplasmic reticulum tubular network organization"/>
    <property type="evidence" value="ECO:0007669"/>
    <property type="project" value="UniProtKB-UniRule"/>
</dbReference>
<gene>
    <name evidence="5" type="ORF">FDP41_005301</name>
</gene>
<evidence type="ECO:0000256" key="1">
    <source>
        <dbReference type="RuleBase" id="RU367073"/>
    </source>
</evidence>
<evidence type="ECO:0000256" key="2">
    <source>
        <dbReference type="SAM" id="Coils"/>
    </source>
</evidence>
<comment type="caution">
    <text evidence="5">The sequence shown here is derived from an EMBL/GenBank/DDBJ whole genome shotgun (WGS) entry which is preliminary data.</text>
</comment>
<feature type="transmembrane region" description="Helical" evidence="1">
    <location>
        <begin position="75"/>
        <end position="92"/>
    </location>
</feature>
<accession>A0A6A5BPF2</accession>
<keyword evidence="6" id="KW-1185">Reference proteome</keyword>
<evidence type="ECO:0000313" key="6">
    <source>
        <dbReference type="Proteomes" id="UP000444721"/>
    </source>
</evidence>
<dbReference type="OrthoDB" id="1725934at2759"/>
<sequence>MVLGLLYSILGFQQTHSFHEQLQSYDKEIRYYQTRQRKFNAKVHSVPSKISQIILMLGVAVCVPIYMYIPPPNLYYVMVGVMALFLAVTYFIKKVVMIYYSSTLSSYNYDIEQLLLKQKEILEDLKQKNDYYATHDLIQKYERAINVLQKHIQHKRKRLQSTNHKRNSKKKVSHQIKDVILDDEDDMEVTEVLIANYPYFSYEVFKKYANTPAVSLGFQEPVPHTAIEDSSPKEMNTICVQTESSLAQESHIQQEETKKLLKESMTKLFTLVASLSNQQRKLQQMHAIRSMPEGLSNENEFSTSRSSRLSITNADSSSNLQKKSHSFTLRKQDNENTESNMQEGISSSSTIGEPLASTPQRKRSNSFHGGTPSKESSSTNGANNTFSRDSSQQANEENNNDSNIITHQQQLEQELARLKQKDLALRERETKIIQYEKQLNSLSATQNQQPIGADALYSSSLTGRYKVYVENNKTGFVENKKETTKPNWFDRLLDRIVGQSPETCYALICSQCCSHNGLLMIEDAENHAGYRCWNCGCLNIRQTSTVDTINDNASTTTSVVTEMDEDDREENHDKQEESIEERKESTSAEEHVDHEEQIELDHE</sequence>
<reference evidence="5 6" key="1">
    <citation type="journal article" date="2019" name="Sci. Rep.">
        <title>Nanopore sequencing improves the draft genome of the human pathogenic amoeba Naegleria fowleri.</title>
        <authorList>
            <person name="Liechti N."/>
            <person name="Schurch N."/>
            <person name="Bruggmann R."/>
            <person name="Wittwer M."/>
        </authorList>
    </citation>
    <scope>NUCLEOTIDE SEQUENCE [LARGE SCALE GENOMIC DNA]</scope>
    <source>
        <strain evidence="5 6">ATCC 30894</strain>
    </source>
</reference>
<keyword evidence="1" id="KW-0863">Zinc-finger</keyword>
<feature type="compositionally biased region" description="Polar residues" evidence="3">
    <location>
        <begin position="373"/>
        <end position="398"/>
    </location>
</feature>
<keyword evidence="1" id="KW-0479">Metal-binding</keyword>
<keyword evidence="1" id="KW-1133">Transmembrane helix</keyword>
<dbReference type="GO" id="GO:0098826">
    <property type="term" value="C:endoplasmic reticulum tubular network membrane"/>
    <property type="evidence" value="ECO:0007669"/>
    <property type="project" value="UniProtKB-UniRule"/>
</dbReference>
<feature type="coiled-coil region" evidence="2">
    <location>
        <begin position="408"/>
        <end position="445"/>
    </location>
</feature>
<keyword evidence="1" id="KW-0862">Zinc</keyword>
<comment type="subcellular location">
    <subcellularLocation>
        <location evidence="1">Endoplasmic reticulum membrane</location>
        <topology evidence="1">Multi-pass membrane protein</topology>
    </subcellularLocation>
</comment>
<dbReference type="InterPro" id="IPR040115">
    <property type="entry name" value="Lnp"/>
</dbReference>
<protein>
    <recommendedName>
        <fullName evidence="1">Endoplasmic reticulum junction formation protein lunapark</fullName>
    </recommendedName>
</protein>
<feature type="compositionally biased region" description="Polar residues" evidence="3">
    <location>
        <begin position="337"/>
        <end position="351"/>
    </location>
</feature>
<keyword evidence="2" id="KW-0175">Coiled coil</keyword>
<dbReference type="PANTHER" id="PTHR22166:SF12">
    <property type="entry name" value="ENDOPLASMIC RETICULUM JUNCTION FORMATION PROTEIN LUNAPARK"/>
    <property type="match status" value="1"/>
</dbReference>
<feature type="compositionally biased region" description="Polar residues" evidence="3">
    <location>
        <begin position="296"/>
        <end position="329"/>
    </location>
</feature>
<comment type="domain">
    <text evidence="1">The C4-type zinc finger motif is necessary both for its ER three-way tubular junction localization and formation.</text>
</comment>
<feature type="compositionally biased region" description="Basic and acidic residues" evidence="3">
    <location>
        <begin position="569"/>
        <end position="603"/>
    </location>
</feature>
<dbReference type="Proteomes" id="UP000444721">
    <property type="component" value="Unassembled WGS sequence"/>
</dbReference>
<dbReference type="EMBL" id="VFQX01000043">
    <property type="protein sequence ID" value="KAF0975974.1"/>
    <property type="molecule type" value="Genomic_DNA"/>
</dbReference>
<organism evidence="5 6">
    <name type="scientific">Naegleria fowleri</name>
    <name type="common">Brain eating amoeba</name>
    <dbReference type="NCBI Taxonomy" id="5763"/>
    <lineage>
        <taxon>Eukaryota</taxon>
        <taxon>Discoba</taxon>
        <taxon>Heterolobosea</taxon>
        <taxon>Tetramitia</taxon>
        <taxon>Eutetramitia</taxon>
        <taxon>Vahlkampfiidae</taxon>
        <taxon>Naegleria</taxon>
    </lineage>
</organism>
<dbReference type="RefSeq" id="XP_044560687.1">
    <property type="nucleotide sequence ID" value="XM_044708812.1"/>
</dbReference>
<comment type="similarity">
    <text evidence="1">Belongs to the lunapark family.</text>
</comment>
<feature type="compositionally biased region" description="Polar residues" evidence="3">
    <location>
        <begin position="551"/>
        <end position="560"/>
    </location>
</feature>
<proteinExistence type="inferred from homology"/>
<dbReference type="Pfam" id="PF10058">
    <property type="entry name" value="Zn_ribbon_10"/>
    <property type="match status" value="1"/>
</dbReference>
<keyword evidence="1" id="KW-0256">Endoplasmic reticulum</keyword>
<dbReference type="VEuPathDB" id="AmoebaDB:NfTy_053100"/>
<comment type="function">
    <text evidence="1">Plays a role in determining ER morphology.</text>
</comment>